<dbReference type="GO" id="GO:0005525">
    <property type="term" value="F:GTP binding"/>
    <property type="evidence" value="ECO:0007669"/>
    <property type="project" value="UniProtKB-UniRule"/>
</dbReference>
<dbReference type="Pfam" id="PF01926">
    <property type="entry name" value="MMR_HSR1"/>
    <property type="match status" value="1"/>
</dbReference>
<keyword evidence="12" id="KW-1185">Reference proteome</keyword>
<proteinExistence type="inferred from homology"/>
<keyword evidence="4 8" id="KW-0460">Magnesium</keyword>
<dbReference type="Pfam" id="PF16360">
    <property type="entry name" value="GTP-bdg_M"/>
    <property type="match status" value="1"/>
</dbReference>
<dbReference type="GO" id="GO:0046872">
    <property type="term" value="F:metal ion binding"/>
    <property type="evidence" value="ECO:0007669"/>
    <property type="project" value="UniProtKB-KW"/>
</dbReference>
<evidence type="ECO:0000256" key="3">
    <source>
        <dbReference type="ARBA" id="ARBA00022741"/>
    </source>
</evidence>
<feature type="binding site" evidence="7">
    <location>
        <begin position="342"/>
        <end position="344"/>
    </location>
    <ligand>
        <name>GTP</name>
        <dbReference type="ChEBI" id="CHEBI:37565"/>
    </ligand>
</feature>
<dbReference type="RefSeq" id="WP_086904174.1">
    <property type="nucleotide sequence ID" value="NZ_CP022358.1"/>
</dbReference>
<keyword evidence="2 8" id="KW-0479">Metal-binding</keyword>
<feature type="binding site" evidence="7">
    <location>
        <begin position="250"/>
        <end position="253"/>
    </location>
    <ligand>
        <name>GTP</name>
        <dbReference type="ChEBI" id="CHEBI:37565"/>
    </ligand>
</feature>
<dbReference type="PANTHER" id="PTHR10229">
    <property type="entry name" value="GTP-BINDING PROTEIN HFLX"/>
    <property type="match status" value="1"/>
</dbReference>
<dbReference type="KEGG" id="sbj:CF168_17835"/>
<dbReference type="InterPro" id="IPR032305">
    <property type="entry name" value="GTP-bd_M"/>
</dbReference>
<feature type="binding site" evidence="7">
    <location>
        <begin position="204"/>
        <end position="211"/>
    </location>
    <ligand>
        <name>GTP</name>
        <dbReference type="ChEBI" id="CHEBI:37565"/>
    </ligand>
</feature>
<dbReference type="PIRSF" id="PIRSF006809">
    <property type="entry name" value="GTP-binding_hflX_prd"/>
    <property type="match status" value="1"/>
</dbReference>
<evidence type="ECO:0000256" key="9">
    <source>
        <dbReference type="SAM" id="Coils"/>
    </source>
</evidence>
<feature type="domain" description="Hflx-type G" evidence="10">
    <location>
        <begin position="198"/>
        <end position="364"/>
    </location>
</feature>
<evidence type="ECO:0000256" key="5">
    <source>
        <dbReference type="ARBA" id="ARBA00023134"/>
    </source>
</evidence>
<feature type="binding site" evidence="7">
    <location>
        <begin position="229"/>
        <end position="233"/>
    </location>
    <ligand>
        <name>GTP</name>
        <dbReference type="ChEBI" id="CHEBI:37565"/>
    </ligand>
</feature>
<comment type="cofactor">
    <cofactor evidence="8">
        <name>Mg(2+)</name>
        <dbReference type="ChEBI" id="CHEBI:18420"/>
    </cofactor>
</comment>
<comment type="subunit">
    <text evidence="6">Monomer. Associates with the 50S ribosomal subunit.</text>
</comment>
<evidence type="ECO:0000259" key="10">
    <source>
        <dbReference type="PROSITE" id="PS51705"/>
    </source>
</evidence>
<dbReference type="PRINTS" id="PR00326">
    <property type="entry name" value="GTP1OBG"/>
</dbReference>
<dbReference type="GO" id="GO:0043022">
    <property type="term" value="F:ribosome binding"/>
    <property type="evidence" value="ECO:0007669"/>
    <property type="project" value="TreeGrafter"/>
</dbReference>
<dbReference type="Gene3D" id="6.10.250.2860">
    <property type="match status" value="1"/>
</dbReference>
<accession>A0A220UR02</accession>
<dbReference type="PANTHER" id="PTHR10229:SF0">
    <property type="entry name" value="GTP-BINDING PROTEIN 6-RELATED"/>
    <property type="match status" value="1"/>
</dbReference>
<keyword evidence="3 6" id="KW-0547">Nucleotide-binding</keyword>
<dbReference type="InterPro" id="IPR027417">
    <property type="entry name" value="P-loop_NTPase"/>
</dbReference>
<comment type="subcellular location">
    <subcellularLocation>
        <location evidence="6">Cytoplasm</location>
    </subcellularLocation>
    <text evidence="6">May associate with membranes.</text>
</comment>
<feature type="binding site" evidence="8">
    <location>
        <position position="231"/>
    </location>
    <ligand>
        <name>Mg(2+)</name>
        <dbReference type="ChEBI" id="CHEBI:18420"/>
    </ligand>
</feature>
<dbReference type="GO" id="GO:0097216">
    <property type="term" value="F:guanosine tetraphosphate binding"/>
    <property type="evidence" value="ECO:0007669"/>
    <property type="project" value="UniProtKB-ARBA"/>
</dbReference>
<evidence type="ECO:0000256" key="4">
    <source>
        <dbReference type="ARBA" id="ARBA00022842"/>
    </source>
</evidence>
<reference evidence="11 12" key="1">
    <citation type="submission" date="2017-07" db="EMBL/GenBank/DDBJ databases">
        <title>Phenotypical and genomic characterization of a clinical isolate of Shewanella bicestrii sp. nov. producing an extended-spectrum beta-lactamase and a new oxacillinase variant.</title>
        <authorList>
            <person name="Jousset A.B."/>
            <person name="Bonnin R.A."/>
            <person name="Girlich D."/>
            <person name="Dabos L."/>
            <person name="Potron A."/>
            <person name="Dortet L."/>
            <person name="Glaser P."/>
            <person name="Naas T."/>
        </authorList>
    </citation>
    <scope>NUCLEOTIDE SEQUENCE [LARGE SCALE GENOMIC DNA]</scope>
    <source>
        <strain evidence="11 12">JAB-1</strain>
    </source>
</reference>
<evidence type="ECO:0000256" key="2">
    <source>
        <dbReference type="ARBA" id="ARBA00022723"/>
    </source>
</evidence>
<dbReference type="InterPro" id="IPR006073">
    <property type="entry name" value="GTP-bd"/>
</dbReference>
<dbReference type="GO" id="GO:0005737">
    <property type="term" value="C:cytoplasm"/>
    <property type="evidence" value="ECO:0007669"/>
    <property type="project" value="UniProtKB-SubCell"/>
</dbReference>
<dbReference type="Proteomes" id="UP000198367">
    <property type="component" value="Chromosome"/>
</dbReference>
<dbReference type="InterPro" id="IPR025121">
    <property type="entry name" value="GTPase_HflX_N"/>
</dbReference>
<sequence length="435" mass="49069">MFDRYEAGETAVLVHIDFSDEERREDLVELQLLVESAGARSVGVITGSRRSPDRKFFIGSGKAEELAALVAATEANVVIFNHALSPAQERNLEQVCQCRVLDRTTLILDIFAQRARTHEGKLQVELAQLRHMSTRLVRGWTHLERQKGGIGLRGPGETQLETDRRLLRGRIKNINKRLERVDKQREQSRRARKRSDMPTVSLVGYTNAGKSTLFNALTSSDVYAADQLFATLDPTLRKLDLPDGAVILADTVGFIRHLPHDLVAAFKATLQETRQAELLLHIVDCADENMADNFEQVQNVLEDIDAAEVMQLVVCNKIDLLEDVAPRIEYDERGKPVRVWLSAQKRLGFDLLLKAITELIGEVIHEFTLKIPATAGHYLGQFYRLDAIQQKEYDDLGNCILSVRLSDADWRRLAKQSQGELETFIFDPSTEKAVC</sequence>
<comment type="similarity">
    <text evidence="6">Belongs to the TRAFAC class OBG-HflX-like GTPase superfamily. HflX GTPase family.</text>
</comment>
<name>A0A220UR02_9GAMM</name>
<dbReference type="InterPro" id="IPR042108">
    <property type="entry name" value="GTPase_HflX_N_sf"/>
</dbReference>
<dbReference type="GO" id="GO:0003924">
    <property type="term" value="F:GTPase activity"/>
    <property type="evidence" value="ECO:0007669"/>
    <property type="project" value="UniProtKB-UniRule"/>
</dbReference>
<dbReference type="PROSITE" id="PS51705">
    <property type="entry name" value="G_HFLX"/>
    <property type="match status" value="1"/>
</dbReference>
<organism evidence="11 12">
    <name type="scientific">Shewanella bicestrii</name>
    <dbReference type="NCBI Taxonomy" id="2018305"/>
    <lineage>
        <taxon>Bacteria</taxon>
        <taxon>Pseudomonadati</taxon>
        <taxon>Pseudomonadota</taxon>
        <taxon>Gammaproteobacteria</taxon>
        <taxon>Alteromonadales</taxon>
        <taxon>Shewanellaceae</taxon>
        <taxon>Shewanella</taxon>
    </lineage>
</organism>
<protein>
    <recommendedName>
        <fullName evidence="6">GTPase HflX</fullName>
    </recommendedName>
    <alternativeName>
        <fullName evidence="6">GTP-binding protein HflX</fullName>
    </alternativeName>
</protein>
<dbReference type="FunFam" id="3.40.50.300:FF:000173">
    <property type="entry name" value="GTPase HflX"/>
    <property type="match status" value="1"/>
</dbReference>
<evidence type="ECO:0000256" key="1">
    <source>
        <dbReference type="ARBA" id="ARBA00022490"/>
    </source>
</evidence>
<dbReference type="AlphaFoldDB" id="A0A220UR02"/>
<keyword evidence="9" id="KW-0175">Coiled coil</keyword>
<dbReference type="Gene3D" id="3.40.50.300">
    <property type="entry name" value="P-loop containing nucleotide triphosphate hydrolases"/>
    <property type="match status" value="1"/>
</dbReference>
<dbReference type="SUPFAM" id="SSF54980">
    <property type="entry name" value="EF-G C-terminal domain-like"/>
    <property type="match status" value="1"/>
</dbReference>
<comment type="function">
    <text evidence="6">GTPase that associates with the 50S ribosomal subunit and may have a role during protein synthesis or ribosome biogenesis.</text>
</comment>
<dbReference type="Pfam" id="PF13167">
    <property type="entry name" value="GTP-bdg_N"/>
    <property type="match status" value="1"/>
</dbReference>
<dbReference type="CDD" id="cd01878">
    <property type="entry name" value="HflX"/>
    <property type="match status" value="1"/>
</dbReference>
<dbReference type="FunFam" id="3.40.50.11060:FF:000001">
    <property type="entry name" value="GTPase HflX"/>
    <property type="match status" value="1"/>
</dbReference>
<evidence type="ECO:0000256" key="6">
    <source>
        <dbReference type="HAMAP-Rule" id="MF_00900"/>
    </source>
</evidence>
<dbReference type="SUPFAM" id="SSF52540">
    <property type="entry name" value="P-loop containing nucleoside triphosphate hydrolases"/>
    <property type="match status" value="1"/>
</dbReference>
<keyword evidence="1 6" id="KW-0963">Cytoplasm</keyword>
<dbReference type="NCBIfam" id="NF008280">
    <property type="entry name" value="PRK11058.1"/>
    <property type="match status" value="1"/>
</dbReference>
<evidence type="ECO:0000313" key="12">
    <source>
        <dbReference type="Proteomes" id="UP000198367"/>
    </source>
</evidence>
<evidence type="ECO:0000313" key="11">
    <source>
        <dbReference type="EMBL" id="ASK70575.1"/>
    </source>
</evidence>
<dbReference type="NCBIfam" id="TIGR03156">
    <property type="entry name" value="GTP_HflX"/>
    <property type="match status" value="1"/>
</dbReference>
<dbReference type="EMBL" id="CP022358">
    <property type="protein sequence ID" value="ASK70575.1"/>
    <property type="molecule type" value="Genomic_DNA"/>
</dbReference>
<keyword evidence="5 6" id="KW-0342">GTP-binding</keyword>
<gene>
    <name evidence="6" type="primary">hflX</name>
    <name evidence="11" type="ORF">CF168_17835</name>
</gene>
<feature type="coiled-coil region" evidence="9">
    <location>
        <begin position="164"/>
        <end position="191"/>
    </location>
</feature>
<evidence type="ECO:0000256" key="8">
    <source>
        <dbReference type="PIRSR" id="PIRSR006809-2"/>
    </source>
</evidence>
<dbReference type="Gene3D" id="3.40.50.11060">
    <property type="entry name" value="GTPase HflX, N-terminal domain"/>
    <property type="match status" value="1"/>
</dbReference>
<dbReference type="InterPro" id="IPR016496">
    <property type="entry name" value="GTPase_HflX"/>
</dbReference>
<evidence type="ECO:0000256" key="7">
    <source>
        <dbReference type="PIRSR" id="PIRSR006809-1"/>
    </source>
</evidence>
<feature type="binding site" evidence="8">
    <location>
        <position position="211"/>
    </location>
    <ligand>
        <name>Mg(2+)</name>
        <dbReference type="ChEBI" id="CHEBI:18420"/>
    </ligand>
</feature>
<feature type="binding site" evidence="7">
    <location>
        <begin position="316"/>
        <end position="319"/>
    </location>
    <ligand>
        <name>GTP</name>
        <dbReference type="ChEBI" id="CHEBI:37565"/>
    </ligand>
</feature>
<dbReference type="InterPro" id="IPR035647">
    <property type="entry name" value="EFG_III/V"/>
</dbReference>
<dbReference type="HAMAP" id="MF_00900">
    <property type="entry name" value="GTPase_HflX"/>
    <property type="match status" value="1"/>
</dbReference>
<dbReference type="InterPro" id="IPR030394">
    <property type="entry name" value="G_HFLX_dom"/>
</dbReference>